<comment type="caution">
    <text evidence="6">The sequence shown here is derived from an EMBL/GenBank/DDBJ whole genome shotgun (WGS) entry which is preliminary data.</text>
</comment>
<evidence type="ECO:0000256" key="3">
    <source>
        <dbReference type="ARBA" id="ARBA00022840"/>
    </source>
</evidence>
<evidence type="ECO:0000256" key="4">
    <source>
        <dbReference type="PROSITE-ProRule" id="PRU00409"/>
    </source>
</evidence>
<dbReference type="Gene3D" id="3.30.470.20">
    <property type="entry name" value="ATP-grasp fold, B domain"/>
    <property type="match status" value="1"/>
</dbReference>
<dbReference type="InterPro" id="IPR052032">
    <property type="entry name" value="ATP-dep_AA_Ligase"/>
</dbReference>
<dbReference type="InterPro" id="IPR011761">
    <property type="entry name" value="ATP-grasp"/>
</dbReference>
<organism evidence="6 7">
    <name type="scientific">Actinopolyspora mortivallis</name>
    <dbReference type="NCBI Taxonomy" id="33906"/>
    <lineage>
        <taxon>Bacteria</taxon>
        <taxon>Bacillati</taxon>
        <taxon>Actinomycetota</taxon>
        <taxon>Actinomycetes</taxon>
        <taxon>Actinopolysporales</taxon>
        <taxon>Actinopolysporaceae</taxon>
        <taxon>Actinopolyspora</taxon>
    </lineage>
</organism>
<dbReference type="SUPFAM" id="SSF56059">
    <property type="entry name" value="Glutathione synthetase ATP-binding domain-like"/>
    <property type="match status" value="1"/>
</dbReference>
<dbReference type="AlphaFoldDB" id="A0A2T0GZN1"/>
<keyword evidence="3 4" id="KW-0067">ATP-binding</keyword>
<keyword evidence="7" id="KW-1185">Reference proteome</keyword>
<dbReference type="GO" id="GO:0005524">
    <property type="term" value="F:ATP binding"/>
    <property type="evidence" value="ECO:0007669"/>
    <property type="project" value="UniProtKB-UniRule"/>
</dbReference>
<gene>
    <name evidence="6" type="ORF">CEP50_04170</name>
</gene>
<dbReference type="PANTHER" id="PTHR43585">
    <property type="entry name" value="FUMIPYRROLE BIOSYNTHESIS PROTEIN C"/>
    <property type="match status" value="1"/>
</dbReference>
<reference evidence="6 7" key="1">
    <citation type="submission" date="2018-03" db="EMBL/GenBank/DDBJ databases">
        <title>Actinopolyspora mortivallis from Sahara, screening for active biomolecules.</title>
        <authorList>
            <person name="Selama O."/>
            <person name="Wellington E.M.H."/>
            <person name="Hacene H."/>
        </authorList>
    </citation>
    <scope>NUCLEOTIDE SEQUENCE [LARGE SCALE GENOMIC DNA]</scope>
    <source>
        <strain evidence="6 7">M5A</strain>
    </source>
</reference>
<accession>A0A2T0GZN1</accession>
<name>A0A2T0GZN1_ACTMO</name>
<feature type="domain" description="ATP-grasp" evidence="5">
    <location>
        <begin position="104"/>
        <end position="305"/>
    </location>
</feature>
<dbReference type="PANTHER" id="PTHR43585:SF2">
    <property type="entry name" value="ATP-GRASP ENZYME FSQD"/>
    <property type="match status" value="1"/>
</dbReference>
<dbReference type="Pfam" id="PF13535">
    <property type="entry name" value="ATP-grasp_4"/>
    <property type="match status" value="1"/>
</dbReference>
<evidence type="ECO:0000256" key="2">
    <source>
        <dbReference type="ARBA" id="ARBA00022741"/>
    </source>
</evidence>
<dbReference type="InParanoid" id="A0A2T0GZN1"/>
<dbReference type="PROSITE" id="PS50975">
    <property type="entry name" value="ATP_GRASP"/>
    <property type="match status" value="1"/>
</dbReference>
<keyword evidence="1" id="KW-0436">Ligase</keyword>
<evidence type="ECO:0000313" key="6">
    <source>
        <dbReference type="EMBL" id="PRW64557.1"/>
    </source>
</evidence>
<evidence type="ECO:0000259" key="5">
    <source>
        <dbReference type="PROSITE" id="PS50975"/>
    </source>
</evidence>
<dbReference type="EMBL" id="PVSR01000003">
    <property type="protein sequence ID" value="PRW64557.1"/>
    <property type="molecule type" value="Genomic_DNA"/>
</dbReference>
<protein>
    <recommendedName>
        <fullName evidence="5">ATP-grasp domain-containing protein</fullName>
    </recommendedName>
</protein>
<evidence type="ECO:0000313" key="7">
    <source>
        <dbReference type="Proteomes" id="UP000239352"/>
    </source>
</evidence>
<keyword evidence="2 4" id="KW-0547">Nucleotide-binding</keyword>
<dbReference type="GO" id="GO:0046872">
    <property type="term" value="F:metal ion binding"/>
    <property type="evidence" value="ECO:0007669"/>
    <property type="project" value="InterPro"/>
</dbReference>
<proteinExistence type="predicted"/>
<sequence length="412" mass="44751">MSVLLIDPVSSGSFLAAAFAESGAETVHAYGTEFADRAAADPHPRSLVLSETGDYAELEHLGVTEVVAASEFGVTRASEIADHLGMAHHGSYKREARRSKPAMQRALEEAGVPSLRTHEVSSVAEAADVVSRMNAPHRPHIVKPRESAGGDGCSLVTQSEKIVPTVESLLGQSNLMGQPNTSVLIQDYAEGPQYIVNTVSSFGQHYLSEIYYEHIDERSGSPVLRHITSLSYLDEDAQAIVDYTFSCLDALEILHGAAHSEVRLTPDGPRLVEVNSRVMGPRLDPDPYMLAFGYTHQHLVVEQVLSPTNFTTRMSRPYQPQATLCKVFLRSPNEGVLAGSPGLETLRRLPGFHSVVCLPTIGRPLQDIRLTTAKTGVAYFVHEDASLIASSVRAIHDLEDAGEFFRVQPCAT</sequence>
<dbReference type="Proteomes" id="UP000239352">
    <property type="component" value="Unassembled WGS sequence"/>
</dbReference>
<dbReference type="GO" id="GO:0016874">
    <property type="term" value="F:ligase activity"/>
    <property type="evidence" value="ECO:0007669"/>
    <property type="project" value="UniProtKB-KW"/>
</dbReference>
<evidence type="ECO:0000256" key="1">
    <source>
        <dbReference type="ARBA" id="ARBA00022598"/>
    </source>
</evidence>